<feature type="region of interest" description="Disordered" evidence="1">
    <location>
        <begin position="64"/>
        <end position="101"/>
    </location>
</feature>
<reference evidence="2" key="1">
    <citation type="journal article" date="2022" name="bioRxiv">
        <title>Sequencing and chromosome-scale assembly of the giantPleurodeles waltlgenome.</title>
        <authorList>
            <person name="Brown T."/>
            <person name="Elewa A."/>
            <person name="Iarovenko S."/>
            <person name="Subramanian E."/>
            <person name="Araus A.J."/>
            <person name="Petzold A."/>
            <person name="Susuki M."/>
            <person name="Suzuki K.-i.T."/>
            <person name="Hayashi T."/>
            <person name="Toyoda A."/>
            <person name="Oliveira C."/>
            <person name="Osipova E."/>
            <person name="Leigh N.D."/>
            <person name="Simon A."/>
            <person name="Yun M.H."/>
        </authorList>
    </citation>
    <scope>NUCLEOTIDE SEQUENCE</scope>
    <source>
        <strain evidence="2">20211129_DDA</strain>
        <tissue evidence="2">Liver</tissue>
    </source>
</reference>
<gene>
    <name evidence="2" type="ORF">NDU88_002792</name>
</gene>
<comment type="caution">
    <text evidence="2">The sequence shown here is derived from an EMBL/GenBank/DDBJ whole genome shotgun (WGS) entry which is preliminary data.</text>
</comment>
<feature type="compositionally biased region" description="Basic and acidic residues" evidence="1">
    <location>
        <begin position="64"/>
        <end position="93"/>
    </location>
</feature>
<keyword evidence="3" id="KW-1185">Reference proteome</keyword>
<evidence type="ECO:0000256" key="1">
    <source>
        <dbReference type="SAM" id="MobiDB-lite"/>
    </source>
</evidence>
<accession>A0AAV7T4A0</accession>
<dbReference type="EMBL" id="JANPWB010000007">
    <property type="protein sequence ID" value="KAJ1170921.1"/>
    <property type="molecule type" value="Genomic_DNA"/>
</dbReference>
<organism evidence="2 3">
    <name type="scientific">Pleurodeles waltl</name>
    <name type="common">Iberian ribbed newt</name>
    <dbReference type="NCBI Taxonomy" id="8319"/>
    <lineage>
        <taxon>Eukaryota</taxon>
        <taxon>Metazoa</taxon>
        <taxon>Chordata</taxon>
        <taxon>Craniata</taxon>
        <taxon>Vertebrata</taxon>
        <taxon>Euteleostomi</taxon>
        <taxon>Amphibia</taxon>
        <taxon>Batrachia</taxon>
        <taxon>Caudata</taxon>
        <taxon>Salamandroidea</taxon>
        <taxon>Salamandridae</taxon>
        <taxon>Pleurodelinae</taxon>
        <taxon>Pleurodeles</taxon>
    </lineage>
</organism>
<protein>
    <submittedName>
        <fullName evidence="2">Uncharacterized protein</fullName>
    </submittedName>
</protein>
<proteinExistence type="predicted"/>
<sequence>MDPEVGNCSTPLVAMHITGLPNHTHTKECEGPRVVGHINSEEESASVNADDPRTLRNMQKVIKVEGDVKDGGQDKAEDATDERERKEEQENTRENPITATCQGPMVPVRRRLMLWLHLSQPWRAVAIGKCQ</sequence>
<evidence type="ECO:0000313" key="2">
    <source>
        <dbReference type="EMBL" id="KAJ1170921.1"/>
    </source>
</evidence>
<dbReference type="Proteomes" id="UP001066276">
    <property type="component" value="Chromosome 4_1"/>
</dbReference>
<name>A0AAV7T4A0_PLEWA</name>
<evidence type="ECO:0000313" key="3">
    <source>
        <dbReference type="Proteomes" id="UP001066276"/>
    </source>
</evidence>
<dbReference type="AlphaFoldDB" id="A0AAV7T4A0"/>